<dbReference type="RefSeq" id="WP_208055114.1">
    <property type="nucleotide sequence ID" value="NZ_JAGEMK010000002.1"/>
</dbReference>
<feature type="region of interest" description="Disordered" evidence="1">
    <location>
        <begin position="32"/>
        <end position="63"/>
    </location>
</feature>
<evidence type="ECO:0000313" key="3">
    <source>
        <dbReference type="Proteomes" id="UP000664209"/>
    </source>
</evidence>
<sequence>MPRPSSSHVTTRTRAVVGAGLVAAILVGCSGGDDASEENPAGNEVSASETSVDPSAPDEPRAPAVDLLDASSRIAVITSCEGLLPSIAPALTANHTLTTDSVSSYGSTTDNAFSFTCVFTDSTNPNDTVTLEGAAGRSTTTREEVIELNPEEELFATDIAEHTPYGNVTFLKPTDNGELTGTFAAHVWSPTPDQSSMTGTVRLTYDYATEVAEGDEYQVEPTRAVPTDDAAVVALTGVLQAVD</sequence>
<evidence type="ECO:0000313" key="2">
    <source>
        <dbReference type="EMBL" id="MBO1751460.1"/>
    </source>
</evidence>
<accession>A0A939LR22</accession>
<reference evidence="2" key="1">
    <citation type="submission" date="2021-03" db="EMBL/GenBank/DDBJ databases">
        <title>Actinotalea soli sp. nov., isolated from soil.</title>
        <authorList>
            <person name="Ping W."/>
            <person name="Zhang J."/>
        </authorList>
    </citation>
    <scope>NUCLEOTIDE SEQUENCE</scope>
    <source>
        <strain evidence="2">BY-33</strain>
    </source>
</reference>
<proteinExistence type="predicted"/>
<dbReference type="Proteomes" id="UP000664209">
    <property type="component" value="Unassembled WGS sequence"/>
</dbReference>
<organism evidence="2 3">
    <name type="scientific">Actinotalea soli</name>
    <dbReference type="NCBI Taxonomy" id="2819234"/>
    <lineage>
        <taxon>Bacteria</taxon>
        <taxon>Bacillati</taxon>
        <taxon>Actinomycetota</taxon>
        <taxon>Actinomycetes</taxon>
        <taxon>Micrococcales</taxon>
        <taxon>Cellulomonadaceae</taxon>
        <taxon>Actinotalea</taxon>
    </lineage>
</organism>
<gene>
    <name evidence="2" type="ORF">J4G33_06545</name>
</gene>
<name>A0A939LR22_9CELL</name>
<comment type="caution">
    <text evidence="2">The sequence shown here is derived from an EMBL/GenBank/DDBJ whole genome shotgun (WGS) entry which is preliminary data.</text>
</comment>
<dbReference type="AlphaFoldDB" id="A0A939LR22"/>
<dbReference type="EMBL" id="JAGEMK010000002">
    <property type="protein sequence ID" value="MBO1751460.1"/>
    <property type="molecule type" value="Genomic_DNA"/>
</dbReference>
<protein>
    <submittedName>
        <fullName evidence="2">Uncharacterized protein</fullName>
    </submittedName>
</protein>
<evidence type="ECO:0000256" key="1">
    <source>
        <dbReference type="SAM" id="MobiDB-lite"/>
    </source>
</evidence>
<keyword evidence="3" id="KW-1185">Reference proteome</keyword>
<dbReference type="PROSITE" id="PS51257">
    <property type="entry name" value="PROKAR_LIPOPROTEIN"/>
    <property type="match status" value="1"/>
</dbReference>